<sequence>AVDVVYLDRGVVVDVGILGQRGGSGRGLGRGILEQRGGDRRGILGQRAGCGRILGQRGGQWTCAYLDRGVDVVYSDRGVAVDKIYLDRGWWWTWHTRTEGWAVDVVYLDRGVAVHVVYLVSGSW</sequence>
<evidence type="ECO:0000313" key="2">
    <source>
        <dbReference type="Proteomes" id="UP001162483"/>
    </source>
</evidence>
<comment type="caution">
    <text evidence="1">The sequence shown here is derived from an EMBL/GenBank/DDBJ whole genome shotgun (WGS) entry which is preliminary data.</text>
</comment>
<protein>
    <submittedName>
        <fullName evidence="1">Uncharacterized protein</fullName>
    </submittedName>
</protein>
<organism evidence="1 2">
    <name type="scientific">Staurois parvus</name>
    <dbReference type="NCBI Taxonomy" id="386267"/>
    <lineage>
        <taxon>Eukaryota</taxon>
        <taxon>Metazoa</taxon>
        <taxon>Chordata</taxon>
        <taxon>Craniata</taxon>
        <taxon>Vertebrata</taxon>
        <taxon>Euteleostomi</taxon>
        <taxon>Amphibia</taxon>
        <taxon>Batrachia</taxon>
        <taxon>Anura</taxon>
        <taxon>Neobatrachia</taxon>
        <taxon>Ranoidea</taxon>
        <taxon>Ranidae</taxon>
        <taxon>Staurois</taxon>
    </lineage>
</organism>
<keyword evidence="2" id="KW-1185">Reference proteome</keyword>
<feature type="non-terminal residue" evidence="1">
    <location>
        <position position="124"/>
    </location>
</feature>
<dbReference type="Proteomes" id="UP001162483">
    <property type="component" value="Unassembled WGS sequence"/>
</dbReference>
<proteinExistence type="predicted"/>
<feature type="non-terminal residue" evidence="1">
    <location>
        <position position="1"/>
    </location>
</feature>
<evidence type="ECO:0000313" key="1">
    <source>
        <dbReference type="EMBL" id="CAI9542726.1"/>
    </source>
</evidence>
<dbReference type="EMBL" id="CATNWA010002378">
    <property type="protein sequence ID" value="CAI9542726.1"/>
    <property type="molecule type" value="Genomic_DNA"/>
</dbReference>
<name>A0ABN9B3E9_9NEOB</name>
<gene>
    <name evidence="1" type="ORF">SPARVUS_LOCUS2142471</name>
</gene>
<accession>A0ABN9B3E9</accession>
<reference evidence="1" key="1">
    <citation type="submission" date="2023-05" db="EMBL/GenBank/DDBJ databases">
        <authorList>
            <person name="Stuckert A."/>
        </authorList>
    </citation>
    <scope>NUCLEOTIDE SEQUENCE</scope>
</reference>